<name>A0ABY5Z0J6_9ACTN</name>
<dbReference type="EMBL" id="CP073721">
    <property type="protein sequence ID" value="UWZ35131.1"/>
    <property type="molecule type" value="Genomic_DNA"/>
</dbReference>
<dbReference type="InterPro" id="IPR021375">
    <property type="entry name" value="DUF2997"/>
</dbReference>
<organism evidence="1 2">
    <name type="scientific">Dactylosporangium roseum</name>
    <dbReference type="NCBI Taxonomy" id="47989"/>
    <lineage>
        <taxon>Bacteria</taxon>
        <taxon>Bacillati</taxon>
        <taxon>Actinomycetota</taxon>
        <taxon>Actinomycetes</taxon>
        <taxon>Micromonosporales</taxon>
        <taxon>Micromonosporaceae</taxon>
        <taxon>Dactylosporangium</taxon>
    </lineage>
</organism>
<sequence length="70" mass="7423">MKRIVVTVAADGTVTAETLGIPGSACLDYVTVLEDLLEARAVRSAFTADYTASGTTTATHRARQEDHDVL</sequence>
<protein>
    <submittedName>
        <fullName evidence="1">DUF2997 domain-containing protein</fullName>
    </submittedName>
</protein>
<accession>A0ABY5Z0J6</accession>
<keyword evidence="2" id="KW-1185">Reference proteome</keyword>
<dbReference type="Proteomes" id="UP001058271">
    <property type="component" value="Chromosome"/>
</dbReference>
<gene>
    <name evidence="1" type="ORF">Drose_28795</name>
</gene>
<reference evidence="1" key="1">
    <citation type="submission" date="2021-04" db="EMBL/GenBank/DDBJ databases">
        <title>Biosynthetic gene clusters of Dactylosporangioum roseum.</title>
        <authorList>
            <person name="Hartkoorn R.C."/>
            <person name="Beaudoing E."/>
            <person name="Hot D."/>
            <person name="Moureu S."/>
        </authorList>
    </citation>
    <scope>NUCLEOTIDE SEQUENCE</scope>
    <source>
        <strain evidence="1">NRRL B-16295</strain>
    </source>
</reference>
<dbReference type="RefSeq" id="WP_260724474.1">
    <property type="nucleotide sequence ID" value="NZ_BAAABS010000060.1"/>
</dbReference>
<proteinExistence type="predicted"/>
<evidence type="ECO:0000313" key="2">
    <source>
        <dbReference type="Proteomes" id="UP001058271"/>
    </source>
</evidence>
<dbReference type="Pfam" id="PF11211">
    <property type="entry name" value="DUF2997"/>
    <property type="match status" value="1"/>
</dbReference>
<evidence type="ECO:0000313" key="1">
    <source>
        <dbReference type="EMBL" id="UWZ35131.1"/>
    </source>
</evidence>